<protein>
    <submittedName>
        <fullName evidence="5">ATPase</fullName>
    </submittedName>
</protein>
<evidence type="ECO:0000259" key="4">
    <source>
        <dbReference type="Pfam" id="PF21117"/>
    </source>
</evidence>
<accession>A0A5R9FBS2</accession>
<name>A0A5R9FBS2_9BACL</name>
<dbReference type="Pfam" id="PF09818">
    <property type="entry name" value="ABC_ATPase"/>
    <property type="match status" value="1"/>
</dbReference>
<feature type="domain" description="ATPase of the ABC class N-terminal" evidence="3">
    <location>
        <begin position="1"/>
        <end position="161"/>
    </location>
</feature>
<reference evidence="5 6" key="1">
    <citation type="submission" date="2019-04" db="EMBL/GenBank/DDBJ databases">
        <title>Bacillus caeni sp. nov., a bacterium isolated from mangrove sediment.</title>
        <authorList>
            <person name="Huang H."/>
            <person name="Mo K."/>
            <person name="Hu Y."/>
        </authorList>
    </citation>
    <scope>NUCLEOTIDE SEQUENCE [LARGE SCALE GENOMIC DNA]</scope>
    <source>
        <strain evidence="5 6">HB172195</strain>
    </source>
</reference>
<gene>
    <name evidence="5" type="ORF">FCL54_05455</name>
</gene>
<dbReference type="EMBL" id="SWLG01000004">
    <property type="protein sequence ID" value="TLS37994.1"/>
    <property type="molecule type" value="Genomic_DNA"/>
</dbReference>
<sequence>MKKLKEILNRIDGKGYKAYKDLKGKYEFLDYTLAIDHVQGDPFATPSKIRLIIPRKSTNVNEDSFSNKRRKVAIEDHLTRLVAEAISKNEKKAHGTGKSGLVSIDTPGQEVLERTAVEVTFKSITVCLSVGLPARGRTVLGKQASKMLVDQLADVLNHSVFSINEQRAEEVLKLNDQQTYIRSFLKENGMVAFIANGAILPRESGISSKPLDANKAIPFNAPKELEISIRIPHQTDPIKGMAIRRGITLIVGGGYHGKSTLLKAIEHGVYDHIMGDGREYVITDSNAMKIRAEDGRQVTRVNISPFIQNLPYGKDTKAFSTENASGSTSQAANILESLEVGTSCLLIDEDTSATNFMIRDERMQTLVSKEKEPITPFVDKVRQLYDDLGVSTVLVMGGSGDYFETADCVIMMENYLPYNVTEKAKEISHQAKSHRKQEGGKHFGDLSERVPLTESLDSLKGRKSKVAAKGLDTILYGKAEISLQYVEQLVDSSQTRAIAEILHGMERDNLLNDGLSLKELMQKVEKILDDEGLASFTVYKNQHPGDLARPRFLEIMAALNRLRTLRIEK</sequence>
<dbReference type="InterPro" id="IPR019195">
    <property type="entry name" value="ABC_ATPase_put"/>
</dbReference>
<evidence type="ECO:0000259" key="2">
    <source>
        <dbReference type="Pfam" id="PF09818"/>
    </source>
</evidence>
<dbReference type="SUPFAM" id="SSF52540">
    <property type="entry name" value="P-loop containing nucleoside triphosphate hydrolases"/>
    <property type="match status" value="1"/>
</dbReference>
<dbReference type="AlphaFoldDB" id="A0A5R9FBS2"/>
<dbReference type="InterPro" id="IPR046833">
    <property type="entry name" value="ABC_N"/>
</dbReference>
<dbReference type="Pfam" id="PF21117">
    <property type="entry name" value="MRB1590_C"/>
    <property type="match status" value="1"/>
</dbReference>
<feature type="compositionally biased region" description="Basic and acidic residues" evidence="1">
    <location>
        <begin position="436"/>
        <end position="447"/>
    </location>
</feature>
<keyword evidence="6" id="KW-1185">Reference proteome</keyword>
<evidence type="ECO:0000313" key="6">
    <source>
        <dbReference type="Proteomes" id="UP000308230"/>
    </source>
</evidence>
<comment type="caution">
    <text evidence="5">The sequence shown here is derived from an EMBL/GenBank/DDBJ whole genome shotgun (WGS) entry which is preliminary data.</text>
</comment>
<dbReference type="OrthoDB" id="9809999at2"/>
<feature type="domain" description="MRB1590-like C-terminal" evidence="4">
    <location>
        <begin position="465"/>
        <end position="567"/>
    </location>
</feature>
<dbReference type="InterPro" id="IPR027417">
    <property type="entry name" value="P-loop_NTPase"/>
</dbReference>
<feature type="domain" description="ATPase of the ABC class C-terminal" evidence="2">
    <location>
        <begin position="166"/>
        <end position="447"/>
    </location>
</feature>
<dbReference type="InterPro" id="IPR046834">
    <property type="entry name" value="ABC_ATPase_C"/>
</dbReference>
<dbReference type="PANTHER" id="PTHR38149:SF1">
    <property type="entry name" value="ATPASE"/>
    <property type="match status" value="1"/>
</dbReference>
<dbReference type="RefSeq" id="WP_138124022.1">
    <property type="nucleotide sequence ID" value="NZ_SWLG01000004.1"/>
</dbReference>
<dbReference type="InterPro" id="IPR049069">
    <property type="entry name" value="MRB1590-like_C"/>
</dbReference>
<evidence type="ECO:0000313" key="5">
    <source>
        <dbReference type="EMBL" id="TLS37994.1"/>
    </source>
</evidence>
<dbReference type="Pfam" id="PF20446">
    <property type="entry name" value="ABC_N"/>
    <property type="match status" value="1"/>
</dbReference>
<evidence type="ECO:0000259" key="3">
    <source>
        <dbReference type="Pfam" id="PF20446"/>
    </source>
</evidence>
<feature type="region of interest" description="Disordered" evidence="1">
    <location>
        <begin position="428"/>
        <end position="447"/>
    </location>
</feature>
<proteinExistence type="predicted"/>
<organism evidence="5 6">
    <name type="scientific">Exobacillus caeni</name>
    <dbReference type="NCBI Taxonomy" id="2574798"/>
    <lineage>
        <taxon>Bacteria</taxon>
        <taxon>Bacillati</taxon>
        <taxon>Bacillota</taxon>
        <taxon>Bacilli</taxon>
        <taxon>Bacillales</taxon>
        <taxon>Guptibacillaceae</taxon>
        <taxon>Exobacillus</taxon>
    </lineage>
</organism>
<dbReference type="PANTHER" id="PTHR38149">
    <property type="entry name" value="ATPASE"/>
    <property type="match status" value="1"/>
</dbReference>
<evidence type="ECO:0000256" key="1">
    <source>
        <dbReference type="SAM" id="MobiDB-lite"/>
    </source>
</evidence>
<dbReference type="Proteomes" id="UP000308230">
    <property type="component" value="Unassembled WGS sequence"/>
</dbReference>